<proteinExistence type="predicted"/>
<accession>A0ACC0NHS3</accession>
<dbReference type="EMBL" id="CM046393">
    <property type="protein sequence ID" value="KAI8552745.1"/>
    <property type="molecule type" value="Genomic_DNA"/>
</dbReference>
<evidence type="ECO:0000313" key="2">
    <source>
        <dbReference type="Proteomes" id="UP001062846"/>
    </source>
</evidence>
<reference evidence="1" key="1">
    <citation type="submission" date="2022-02" db="EMBL/GenBank/DDBJ databases">
        <title>Plant Genome Project.</title>
        <authorList>
            <person name="Zhang R.-G."/>
        </authorList>
    </citation>
    <scope>NUCLEOTIDE SEQUENCE</scope>
    <source>
        <strain evidence="1">AT1</strain>
    </source>
</reference>
<comment type="caution">
    <text evidence="1">The sequence shown here is derived from an EMBL/GenBank/DDBJ whole genome shotgun (WGS) entry which is preliminary data.</text>
</comment>
<keyword evidence="2" id="KW-1185">Reference proteome</keyword>
<evidence type="ECO:0000313" key="1">
    <source>
        <dbReference type="EMBL" id="KAI8552745.1"/>
    </source>
</evidence>
<organism evidence="1 2">
    <name type="scientific">Rhododendron molle</name>
    <name type="common">Chinese azalea</name>
    <name type="synonym">Azalea mollis</name>
    <dbReference type="NCBI Taxonomy" id="49168"/>
    <lineage>
        <taxon>Eukaryota</taxon>
        <taxon>Viridiplantae</taxon>
        <taxon>Streptophyta</taxon>
        <taxon>Embryophyta</taxon>
        <taxon>Tracheophyta</taxon>
        <taxon>Spermatophyta</taxon>
        <taxon>Magnoliopsida</taxon>
        <taxon>eudicotyledons</taxon>
        <taxon>Gunneridae</taxon>
        <taxon>Pentapetalae</taxon>
        <taxon>asterids</taxon>
        <taxon>Ericales</taxon>
        <taxon>Ericaceae</taxon>
        <taxon>Ericoideae</taxon>
        <taxon>Rhodoreae</taxon>
        <taxon>Rhododendron</taxon>
    </lineage>
</organism>
<name>A0ACC0NHS3_RHOML</name>
<gene>
    <name evidence="1" type="ORF">RHMOL_Rhmol06G0290800</name>
</gene>
<dbReference type="Proteomes" id="UP001062846">
    <property type="component" value="Chromosome 6"/>
</dbReference>
<protein>
    <submittedName>
        <fullName evidence="1">Uncharacterized protein</fullName>
    </submittedName>
</protein>
<sequence>MTRRIGKVKNFDRNPIFLEFRRDLAGRTNICKFLENTSSSSVYLQKITSFDLNEEADKGEEDGMADDIKKKNLADNSSSSRERGNESKATARQYVRSSTPRLRWTPDLHFSFVRAVERLGGQDSKSS</sequence>